<dbReference type="InterPro" id="IPR021109">
    <property type="entry name" value="Peptidase_aspartic_dom_sf"/>
</dbReference>
<accession>A0A0D7AHB4</accession>
<evidence type="ECO:0000313" key="1">
    <source>
        <dbReference type="EMBL" id="KIY50701.1"/>
    </source>
</evidence>
<protein>
    <submittedName>
        <fullName evidence="1">Uncharacterized protein</fullName>
    </submittedName>
</protein>
<sequence>PRGGRVAPQFIMTKLSMPLVFKHYWHNLEQHFDTAGVTDLRQKKQWAVHYPDMQTTTIMKGVAEYMGNAVTWDMYKKAIEKLYIGNTDDRQWMISDLTYLCGKATCKPFMSLYEFCVFKRSFTVIYSYLKGQNKLSDNEALCMLFATLDSHIINMVASRLAIVHQDHLLGDPYPLDDLLSAIEWALTGMSWNLMLITTTAAPAFGILLGIPYASQPSPVVPAPVETKHEDLTEAVSRPLTQFIPQVPPGNMYQCPGPQQYSAPQMHNGNCNYCSIRGHYIHGCPEVETDIRAGLCHRNHFHLVILPLGVHCPKHIPGQMLHKRICEYHRLNPNQKAEQMELDRQLNPVIDAVVPPVQGFMMEIASDEFEDHGVTIEESVVASEPAKPVAATTAKPSPIAISAKADKPYYAPPDEQTLGLQFVGSAYHNVTPIEDEAAVRKIYEAIMNGTTTIKTKDLLSVTPEVRHQVCEDTMTRRVNVPITETAKDTTKASRKSVTDDLVVSYYQGHKGEGPPPAVCSVTSSALRTVMPLVNNAEEVKGVLDGGCQIVAMSKHCASNLGIAWNPDKCINLQSVNGIEDKTLGLARNVPFCFHSMTVYLQCHIVDTPAYDILLGRPFYELTLEVTCSFVTGEESLTLKNPSNGKHLMFPTYCHGDAHYRVSAYTHTEFDEVEGPPTGFQMAST</sequence>
<dbReference type="Gene3D" id="2.40.70.10">
    <property type="entry name" value="Acid Proteases"/>
    <property type="match status" value="1"/>
</dbReference>
<dbReference type="OrthoDB" id="3252634at2759"/>
<dbReference type="CDD" id="cd00303">
    <property type="entry name" value="retropepsin_like"/>
    <property type="match status" value="1"/>
</dbReference>
<dbReference type="EMBL" id="KN881675">
    <property type="protein sequence ID" value="KIY50701.1"/>
    <property type="molecule type" value="Genomic_DNA"/>
</dbReference>
<gene>
    <name evidence="1" type="ORF">FISHEDRAFT_38749</name>
</gene>
<feature type="non-terminal residue" evidence="1">
    <location>
        <position position="1"/>
    </location>
</feature>
<proteinExistence type="predicted"/>
<name>A0A0D7AHB4_9AGAR</name>
<dbReference type="AlphaFoldDB" id="A0A0D7AHB4"/>
<keyword evidence="2" id="KW-1185">Reference proteome</keyword>
<reference evidence="1 2" key="1">
    <citation type="journal article" date="2015" name="Fungal Genet. Biol.">
        <title>Evolution of novel wood decay mechanisms in Agaricales revealed by the genome sequences of Fistulina hepatica and Cylindrobasidium torrendii.</title>
        <authorList>
            <person name="Floudas D."/>
            <person name="Held B.W."/>
            <person name="Riley R."/>
            <person name="Nagy L.G."/>
            <person name="Koehler G."/>
            <person name="Ransdell A.S."/>
            <person name="Younus H."/>
            <person name="Chow J."/>
            <person name="Chiniquy J."/>
            <person name="Lipzen A."/>
            <person name="Tritt A."/>
            <person name="Sun H."/>
            <person name="Haridas S."/>
            <person name="LaButti K."/>
            <person name="Ohm R.A."/>
            <person name="Kues U."/>
            <person name="Blanchette R.A."/>
            <person name="Grigoriev I.V."/>
            <person name="Minto R.E."/>
            <person name="Hibbett D.S."/>
        </authorList>
    </citation>
    <scope>NUCLEOTIDE SEQUENCE [LARGE SCALE GENOMIC DNA]</scope>
    <source>
        <strain evidence="1 2">ATCC 64428</strain>
    </source>
</reference>
<organism evidence="1 2">
    <name type="scientific">Fistulina hepatica ATCC 64428</name>
    <dbReference type="NCBI Taxonomy" id="1128425"/>
    <lineage>
        <taxon>Eukaryota</taxon>
        <taxon>Fungi</taxon>
        <taxon>Dikarya</taxon>
        <taxon>Basidiomycota</taxon>
        <taxon>Agaricomycotina</taxon>
        <taxon>Agaricomycetes</taxon>
        <taxon>Agaricomycetidae</taxon>
        <taxon>Agaricales</taxon>
        <taxon>Fistulinaceae</taxon>
        <taxon>Fistulina</taxon>
    </lineage>
</organism>
<dbReference type="SUPFAM" id="SSF50630">
    <property type="entry name" value="Acid proteases"/>
    <property type="match status" value="1"/>
</dbReference>
<dbReference type="Proteomes" id="UP000054144">
    <property type="component" value="Unassembled WGS sequence"/>
</dbReference>
<evidence type="ECO:0000313" key="2">
    <source>
        <dbReference type="Proteomes" id="UP000054144"/>
    </source>
</evidence>